<protein>
    <recommendedName>
        <fullName evidence="5">Methyltransferase domain-containing protein</fullName>
    </recommendedName>
</protein>
<organism evidence="6 7">
    <name type="scientific">Mesorhizobium plurifarium</name>
    <dbReference type="NCBI Taxonomy" id="69974"/>
    <lineage>
        <taxon>Bacteria</taxon>
        <taxon>Pseudomonadati</taxon>
        <taxon>Pseudomonadota</taxon>
        <taxon>Alphaproteobacteria</taxon>
        <taxon>Hyphomicrobiales</taxon>
        <taxon>Phyllobacteriaceae</taxon>
        <taxon>Mesorhizobium</taxon>
    </lineage>
</organism>
<gene>
    <name evidence="6" type="ORF">MPLDJ20_20802</name>
</gene>
<dbReference type="EMBL" id="CCNB01000012">
    <property type="protein sequence ID" value="CDX37091.1"/>
    <property type="molecule type" value="Genomic_DNA"/>
</dbReference>
<keyword evidence="1" id="KW-0489">Methyltransferase</keyword>
<evidence type="ECO:0000256" key="2">
    <source>
        <dbReference type="ARBA" id="ARBA00022679"/>
    </source>
</evidence>
<evidence type="ECO:0000256" key="4">
    <source>
        <dbReference type="ARBA" id="ARBA00022884"/>
    </source>
</evidence>
<dbReference type="GO" id="GO:0000179">
    <property type="term" value="F:rRNA (adenine-N6,N6-)-dimethyltransferase activity"/>
    <property type="evidence" value="ECO:0007669"/>
    <property type="project" value="InterPro"/>
</dbReference>
<name>A0A090F029_MESPL</name>
<accession>A0A090F029</accession>
<dbReference type="InterPro" id="IPR020596">
    <property type="entry name" value="rRNA_Ade_Mease_Trfase_CS"/>
</dbReference>
<keyword evidence="2" id="KW-0808">Transferase</keyword>
<dbReference type="PROSITE" id="PS01131">
    <property type="entry name" value="RRNA_A_DIMETH"/>
    <property type="match status" value="1"/>
</dbReference>
<dbReference type="PANTHER" id="PTHR11727:SF14">
    <property type="entry name" value="BLL8166 PROTEIN"/>
    <property type="match status" value="1"/>
</dbReference>
<dbReference type="Gene3D" id="3.40.50.150">
    <property type="entry name" value="Vaccinia Virus protein VP39"/>
    <property type="match status" value="1"/>
</dbReference>
<dbReference type="InterPro" id="IPR029063">
    <property type="entry name" value="SAM-dependent_MTases_sf"/>
</dbReference>
<evidence type="ECO:0000313" key="7">
    <source>
        <dbReference type="Proteomes" id="UP000046373"/>
    </source>
</evidence>
<dbReference type="CDD" id="cd02440">
    <property type="entry name" value="AdoMet_MTases"/>
    <property type="match status" value="1"/>
</dbReference>
<evidence type="ECO:0000313" key="6">
    <source>
        <dbReference type="EMBL" id="CDX37091.1"/>
    </source>
</evidence>
<dbReference type="Proteomes" id="UP000046373">
    <property type="component" value="Unassembled WGS sequence"/>
</dbReference>
<dbReference type="InterPro" id="IPR001737">
    <property type="entry name" value="KsgA/Erm"/>
</dbReference>
<reference evidence="6 7" key="1">
    <citation type="submission" date="2014-08" db="EMBL/GenBank/DDBJ databases">
        <authorList>
            <person name="Moulin Lionel"/>
        </authorList>
    </citation>
    <scope>NUCLEOTIDE SEQUENCE [LARGE SCALE GENOMIC DNA]</scope>
</reference>
<sequence>MPANDALSFLKAWTLAPFRMGSVTPSSPSLAALMTREIGPDTGPVLELGPGTGPFTRALLRRGVRENDLTLVESDPDFAALLARRFPSARIVEMDAVGLRHLPLFDGPVVGAVVSGLPFRLISPRKSSAILEGVFASLRPGAALYQFTYGRRCPFDQAVLDRLDLEAVRIGGTLRNFPPATVYRVSRINGLDTYDWRFA</sequence>
<dbReference type="SUPFAM" id="SSF53335">
    <property type="entry name" value="S-adenosyl-L-methionine-dependent methyltransferases"/>
    <property type="match status" value="1"/>
</dbReference>
<feature type="domain" description="Methyltransferase" evidence="5">
    <location>
        <begin position="45"/>
        <end position="141"/>
    </location>
</feature>
<dbReference type="GeneID" id="31890948"/>
<proteinExistence type="predicted"/>
<evidence type="ECO:0000256" key="1">
    <source>
        <dbReference type="ARBA" id="ARBA00022603"/>
    </source>
</evidence>
<keyword evidence="3" id="KW-0949">S-adenosyl-L-methionine</keyword>
<keyword evidence="4" id="KW-0694">RNA-binding</keyword>
<evidence type="ECO:0000256" key="3">
    <source>
        <dbReference type="ARBA" id="ARBA00022691"/>
    </source>
</evidence>
<dbReference type="InterPro" id="IPR041698">
    <property type="entry name" value="Methyltransf_25"/>
</dbReference>
<evidence type="ECO:0000259" key="5">
    <source>
        <dbReference type="Pfam" id="PF13649"/>
    </source>
</evidence>
<dbReference type="AlphaFoldDB" id="A0A090F029"/>
<dbReference type="PANTHER" id="PTHR11727">
    <property type="entry name" value="DIMETHYLADENOSINE TRANSFERASE"/>
    <property type="match status" value="1"/>
</dbReference>
<dbReference type="Pfam" id="PF13649">
    <property type="entry name" value="Methyltransf_25"/>
    <property type="match status" value="1"/>
</dbReference>
<dbReference type="GO" id="GO:0003723">
    <property type="term" value="F:RNA binding"/>
    <property type="evidence" value="ECO:0007669"/>
    <property type="project" value="UniProtKB-KW"/>
</dbReference>